<feature type="signal peptide" evidence="1">
    <location>
        <begin position="1"/>
        <end position="29"/>
    </location>
</feature>
<reference evidence="3 4" key="1">
    <citation type="submission" date="2019-03" db="EMBL/GenBank/DDBJ databases">
        <title>Genomic Encyclopedia of Type Strains, Phase IV (KMG-IV): sequencing the most valuable type-strain genomes for metagenomic binning, comparative biology and taxonomic classification.</title>
        <authorList>
            <person name="Goeker M."/>
        </authorList>
    </citation>
    <scope>NUCLEOTIDE SEQUENCE [LARGE SCALE GENOMIC DNA]</scope>
    <source>
        <strain evidence="3 4">DSM 25082</strain>
    </source>
</reference>
<dbReference type="EMBL" id="SNXE01000002">
    <property type="protein sequence ID" value="TDP12012.1"/>
    <property type="molecule type" value="Genomic_DNA"/>
</dbReference>
<comment type="caution">
    <text evidence="3">The sequence shown here is derived from an EMBL/GenBank/DDBJ whole genome shotgun (WGS) entry which is preliminary data.</text>
</comment>
<gene>
    <name evidence="3" type="ORF">DFR39_102400</name>
</gene>
<dbReference type="Pfam" id="PF07589">
    <property type="entry name" value="PEP-CTERM"/>
    <property type="match status" value="1"/>
</dbReference>
<evidence type="ECO:0000259" key="2">
    <source>
        <dbReference type="Pfam" id="PF07589"/>
    </source>
</evidence>
<dbReference type="NCBIfam" id="TIGR02595">
    <property type="entry name" value="PEP_CTERM"/>
    <property type="match status" value="1"/>
</dbReference>
<dbReference type="Proteomes" id="UP000295357">
    <property type="component" value="Unassembled WGS sequence"/>
</dbReference>
<organism evidence="3 4">
    <name type="scientific">Roseateles asaccharophilus</name>
    <dbReference type="NCBI Taxonomy" id="582607"/>
    <lineage>
        <taxon>Bacteria</taxon>
        <taxon>Pseudomonadati</taxon>
        <taxon>Pseudomonadota</taxon>
        <taxon>Betaproteobacteria</taxon>
        <taxon>Burkholderiales</taxon>
        <taxon>Sphaerotilaceae</taxon>
        <taxon>Roseateles</taxon>
    </lineage>
</organism>
<dbReference type="AlphaFoldDB" id="A0A4R6N919"/>
<evidence type="ECO:0000313" key="3">
    <source>
        <dbReference type="EMBL" id="TDP12012.1"/>
    </source>
</evidence>
<dbReference type="RefSeq" id="WP_133602767.1">
    <property type="nucleotide sequence ID" value="NZ_JAUFPJ010000002.1"/>
</dbReference>
<keyword evidence="4" id="KW-1185">Reference proteome</keyword>
<evidence type="ECO:0000256" key="1">
    <source>
        <dbReference type="SAM" id="SignalP"/>
    </source>
</evidence>
<name>A0A4R6N919_9BURK</name>
<dbReference type="InterPro" id="IPR013424">
    <property type="entry name" value="Ice-binding_C"/>
</dbReference>
<keyword evidence="1" id="KW-0732">Signal</keyword>
<protein>
    <submittedName>
        <fullName evidence="3">Putative secreted protein with PEP-CTERM sorting signal</fullName>
    </submittedName>
</protein>
<feature type="domain" description="Ice-binding protein C-terminal" evidence="2">
    <location>
        <begin position="255"/>
        <end position="277"/>
    </location>
</feature>
<evidence type="ECO:0000313" key="4">
    <source>
        <dbReference type="Proteomes" id="UP000295357"/>
    </source>
</evidence>
<proteinExistence type="predicted"/>
<feature type="chain" id="PRO_5020909492" evidence="1">
    <location>
        <begin position="30"/>
        <end position="283"/>
    </location>
</feature>
<dbReference type="OrthoDB" id="9153853at2"/>
<accession>A0A4R6N919</accession>
<sequence>MTHATTAFQRFFAPLLLTAAACVALPAAAQSLYWGTGSGKTESERLKFGTTTSRDVSLGAMSVSTSSTKANSFWVYCLDPLNGANLPSAYTTTSLSNFITGSGTPTYTALFSATPYTSSSYNTGSSSTQYGLQANKTTVLNNLVELYSHAYEDSLKTAQKSAAFQYAIWSILGESESNYGIDVGGLRDTDSDSGFRTQAAAYLSAVTSAANNAWGNVNNVDLSARTNYTYQVFASSPLGGSQTFLAVSKATGGKVSEPASLALVGIAALGVIAGRRRKSKSAA</sequence>